<sequence>MIYIDQLGRKIELLDTPKRIISLVPSQTELLVSLGLLDNIVGVTKFCVHPVSIRNQKTIVGGTKKVNFEKIKKLNPDIILCNKEENTKEIVEALEDEYPVHVSDIYSVSEALEMIRHYGEIFDKKTEADQLTSSINIQKVSFDDFIKNKPQKRVAYFIWRKPWMAVGNTTFVNYMLSVNGFINVFGDEDRYPEISEEKLSKIKDLDMILLSSEPFPFSKKHIKEIKAISPDAKVILVDGEYFSWYGSRLADAFSYFKTLH</sequence>
<dbReference type="PANTHER" id="PTHR30535">
    <property type="entry name" value="VITAMIN B12-BINDING PROTEIN"/>
    <property type="match status" value="1"/>
</dbReference>
<dbReference type="InterPro" id="IPR050902">
    <property type="entry name" value="ABC_Transporter_SBP"/>
</dbReference>
<accession>A0A554VLQ7</accession>
<evidence type="ECO:0000313" key="4">
    <source>
        <dbReference type="Proteomes" id="UP000318833"/>
    </source>
</evidence>
<dbReference type="OrthoDB" id="9816357at2"/>
<dbReference type="Proteomes" id="UP000318833">
    <property type="component" value="Unassembled WGS sequence"/>
</dbReference>
<dbReference type="InterPro" id="IPR002491">
    <property type="entry name" value="ABC_transptr_periplasmic_BD"/>
</dbReference>
<dbReference type="Pfam" id="PF01497">
    <property type="entry name" value="Peripla_BP_2"/>
    <property type="match status" value="1"/>
</dbReference>
<dbReference type="Gene3D" id="3.40.50.1980">
    <property type="entry name" value="Nitrogenase molybdenum iron protein domain"/>
    <property type="match status" value="2"/>
</dbReference>
<proteinExistence type="predicted"/>
<evidence type="ECO:0000259" key="2">
    <source>
        <dbReference type="PROSITE" id="PS50983"/>
    </source>
</evidence>
<dbReference type="SUPFAM" id="SSF53807">
    <property type="entry name" value="Helical backbone' metal receptor"/>
    <property type="match status" value="1"/>
</dbReference>
<dbReference type="PANTHER" id="PTHR30535:SF35">
    <property type="entry name" value="PERIPLASMIC BINDING PROTEIN"/>
    <property type="match status" value="1"/>
</dbReference>
<dbReference type="PROSITE" id="PS50983">
    <property type="entry name" value="FE_B12_PBP"/>
    <property type="match status" value="1"/>
</dbReference>
<name>A0A554VLQ7_9FLAO</name>
<comment type="caution">
    <text evidence="3">The sequence shown here is derived from an EMBL/GenBank/DDBJ whole genome shotgun (WGS) entry which is preliminary data.</text>
</comment>
<dbReference type="AlphaFoldDB" id="A0A554VLQ7"/>
<evidence type="ECO:0000313" key="3">
    <source>
        <dbReference type="EMBL" id="TSE09119.1"/>
    </source>
</evidence>
<reference evidence="3 4" key="1">
    <citation type="submission" date="2019-07" db="EMBL/GenBank/DDBJ databases">
        <title>The draft genome sequence of Aquimarina algiphila M91.</title>
        <authorList>
            <person name="Meng X."/>
        </authorList>
    </citation>
    <scope>NUCLEOTIDE SEQUENCE [LARGE SCALE GENOMIC DNA]</scope>
    <source>
        <strain evidence="3 4">M91</strain>
    </source>
</reference>
<gene>
    <name evidence="3" type="ORF">FOF46_09610</name>
</gene>
<evidence type="ECO:0000256" key="1">
    <source>
        <dbReference type="ARBA" id="ARBA00022729"/>
    </source>
</evidence>
<dbReference type="NCBIfam" id="NF038402">
    <property type="entry name" value="TroA_like"/>
    <property type="match status" value="1"/>
</dbReference>
<keyword evidence="4" id="KW-1185">Reference proteome</keyword>
<dbReference type="InterPro" id="IPR054828">
    <property type="entry name" value="Vit_B12_bind_prot"/>
</dbReference>
<dbReference type="RefSeq" id="WP_143916294.1">
    <property type="nucleotide sequence ID" value="NZ_CANMIK010000016.1"/>
</dbReference>
<feature type="domain" description="Fe/B12 periplasmic-binding" evidence="2">
    <location>
        <begin position="19"/>
        <end position="260"/>
    </location>
</feature>
<keyword evidence="1" id="KW-0732">Signal</keyword>
<protein>
    <submittedName>
        <fullName evidence="3">ABC transporter substrate-binding protein</fullName>
    </submittedName>
</protein>
<dbReference type="EMBL" id="VLNR01000016">
    <property type="protein sequence ID" value="TSE09119.1"/>
    <property type="molecule type" value="Genomic_DNA"/>
</dbReference>
<organism evidence="3 4">
    <name type="scientific">Aquimarina algiphila</name>
    <dbReference type="NCBI Taxonomy" id="2047982"/>
    <lineage>
        <taxon>Bacteria</taxon>
        <taxon>Pseudomonadati</taxon>
        <taxon>Bacteroidota</taxon>
        <taxon>Flavobacteriia</taxon>
        <taxon>Flavobacteriales</taxon>
        <taxon>Flavobacteriaceae</taxon>
        <taxon>Aquimarina</taxon>
    </lineage>
</organism>